<accession>A0AAW2Z1Q7</accession>
<feature type="domain" description="Aminotransferase class I/classII large" evidence="1">
    <location>
        <begin position="57"/>
        <end position="359"/>
    </location>
</feature>
<dbReference type="Gene3D" id="3.90.1150.10">
    <property type="entry name" value="Aspartate Aminotransferase, domain 1"/>
    <property type="match status" value="1"/>
</dbReference>
<dbReference type="AlphaFoldDB" id="A0AAW2Z1Q7"/>
<proteinExistence type="predicted"/>
<sequence length="381" mass="43355">MIPPRVFKLERYFAKYEFCTKHLLCCSDCETMTIKDVLGLTDNCDELTRSLLDIPLGYTETTGDLSLRKNISRLYTNIDAESIVVTTGAVEPLLLFSITCLEPNDVVIIQSPIYQALEEGPMIRDCRILHWDMVDNEANKCWSFDIKDLEKLFEQNKVKALILNAPHNPTGFNPTLTNFNRIIDLCRRQGTILFCDEVYKFLDHDDHAEHLPNAADAYENAISMNVMTKSFGLAGLRIGWIASQNKQLLDKIASGKDYTTICNSAPSEFISKVALDKHKVILNKNREIIRKNLEAADQFFLKHKETFEWRKPTAGPVGLVKFKKGSVAEFCDRVVKEAGILLLPSGMYDAEHLESFRLGFGRSNFIEVLNVFDDYLTSINY</sequence>
<reference evidence="2 3" key="1">
    <citation type="submission" date="2024-03" db="EMBL/GenBank/DDBJ databases">
        <title>The Acrasis kona genome and developmental transcriptomes reveal deep origins of eukaryotic multicellular pathways.</title>
        <authorList>
            <person name="Sheikh S."/>
            <person name="Fu C.-J."/>
            <person name="Brown M.W."/>
            <person name="Baldauf S.L."/>
        </authorList>
    </citation>
    <scope>NUCLEOTIDE SEQUENCE [LARGE SCALE GENOMIC DNA]</scope>
    <source>
        <strain evidence="2 3">ATCC MYA-3509</strain>
    </source>
</reference>
<evidence type="ECO:0000313" key="2">
    <source>
        <dbReference type="EMBL" id="KAL0483208.1"/>
    </source>
</evidence>
<dbReference type="PANTHER" id="PTHR43510:SF1">
    <property type="entry name" value="AMINOTRANSFERASE FUNCTION, HYPOTHETICAL (EUROFUNG)"/>
    <property type="match status" value="1"/>
</dbReference>
<protein>
    <submittedName>
        <fullName evidence="2">Capreomycidine synthase</fullName>
    </submittedName>
</protein>
<dbReference type="InterPro" id="IPR015424">
    <property type="entry name" value="PyrdxlP-dep_Trfase"/>
</dbReference>
<gene>
    <name evidence="2" type="ORF">AKO1_014855</name>
</gene>
<evidence type="ECO:0000259" key="1">
    <source>
        <dbReference type="Pfam" id="PF00155"/>
    </source>
</evidence>
<dbReference type="CDD" id="cd00609">
    <property type="entry name" value="AAT_like"/>
    <property type="match status" value="1"/>
</dbReference>
<dbReference type="SUPFAM" id="SSF53383">
    <property type="entry name" value="PLP-dependent transferases"/>
    <property type="match status" value="1"/>
</dbReference>
<dbReference type="Gene3D" id="3.40.640.10">
    <property type="entry name" value="Type I PLP-dependent aspartate aminotransferase-like (Major domain)"/>
    <property type="match status" value="1"/>
</dbReference>
<dbReference type="InterPro" id="IPR004839">
    <property type="entry name" value="Aminotransferase_I/II_large"/>
</dbReference>
<dbReference type="EMBL" id="JAOPGA020000945">
    <property type="protein sequence ID" value="KAL0483208.1"/>
    <property type="molecule type" value="Genomic_DNA"/>
</dbReference>
<comment type="caution">
    <text evidence="2">The sequence shown here is derived from an EMBL/GenBank/DDBJ whole genome shotgun (WGS) entry which is preliminary data.</text>
</comment>
<dbReference type="InterPro" id="IPR015421">
    <property type="entry name" value="PyrdxlP-dep_Trfase_major"/>
</dbReference>
<keyword evidence="3" id="KW-1185">Reference proteome</keyword>
<dbReference type="PANTHER" id="PTHR43510">
    <property type="entry name" value="AMINOTRANSFERASE FUNCTION, HYPOTHETICAL (EUROFUNG)"/>
    <property type="match status" value="1"/>
</dbReference>
<evidence type="ECO:0000313" key="3">
    <source>
        <dbReference type="Proteomes" id="UP001431209"/>
    </source>
</evidence>
<dbReference type="Pfam" id="PF00155">
    <property type="entry name" value="Aminotran_1_2"/>
    <property type="match status" value="1"/>
</dbReference>
<dbReference type="Proteomes" id="UP001431209">
    <property type="component" value="Unassembled WGS sequence"/>
</dbReference>
<name>A0AAW2Z1Q7_9EUKA</name>
<dbReference type="GO" id="GO:0030170">
    <property type="term" value="F:pyridoxal phosphate binding"/>
    <property type="evidence" value="ECO:0007669"/>
    <property type="project" value="InterPro"/>
</dbReference>
<dbReference type="InterPro" id="IPR015422">
    <property type="entry name" value="PyrdxlP-dep_Trfase_small"/>
</dbReference>
<organism evidence="2 3">
    <name type="scientific">Acrasis kona</name>
    <dbReference type="NCBI Taxonomy" id="1008807"/>
    <lineage>
        <taxon>Eukaryota</taxon>
        <taxon>Discoba</taxon>
        <taxon>Heterolobosea</taxon>
        <taxon>Tetramitia</taxon>
        <taxon>Eutetramitia</taxon>
        <taxon>Acrasidae</taxon>
        <taxon>Acrasis</taxon>
    </lineage>
</organism>